<dbReference type="PANTHER" id="PTHR14240">
    <property type="entry name" value="RETINITIS PIGMENTOSA GTPASE REGULATOR-INTERACTING PROTEIN"/>
    <property type="match status" value="1"/>
</dbReference>
<feature type="domain" description="RPGR-interacting protein 1 first C2" evidence="6">
    <location>
        <begin position="21"/>
        <end position="109"/>
    </location>
</feature>
<evidence type="ECO:0000313" key="8">
    <source>
        <dbReference type="WBParaSite" id="PEQ_0000800901-mRNA-1"/>
    </source>
</evidence>
<evidence type="ECO:0000256" key="5">
    <source>
        <dbReference type="ARBA" id="ARBA00023273"/>
    </source>
</evidence>
<dbReference type="GO" id="GO:1905515">
    <property type="term" value="P:non-motile cilium assembly"/>
    <property type="evidence" value="ECO:0007669"/>
    <property type="project" value="TreeGrafter"/>
</dbReference>
<keyword evidence="3" id="KW-0175">Coiled coil</keyword>
<dbReference type="AlphaFoldDB" id="A0A914RND5"/>
<organism evidence="7 8">
    <name type="scientific">Parascaris equorum</name>
    <name type="common">Equine roundworm</name>
    <dbReference type="NCBI Taxonomy" id="6256"/>
    <lineage>
        <taxon>Eukaryota</taxon>
        <taxon>Metazoa</taxon>
        <taxon>Ecdysozoa</taxon>
        <taxon>Nematoda</taxon>
        <taxon>Chromadorea</taxon>
        <taxon>Rhabditida</taxon>
        <taxon>Spirurina</taxon>
        <taxon>Ascaridomorpha</taxon>
        <taxon>Ascaridoidea</taxon>
        <taxon>Ascarididae</taxon>
        <taxon>Parascaris</taxon>
    </lineage>
</organism>
<keyword evidence="4" id="KW-0969">Cilium</keyword>
<dbReference type="PANTHER" id="PTHR14240:SF1">
    <property type="entry name" value="PROTEIN FANTOM-RELATED"/>
    <property type="match status" value="1"/>
</dbReference>
<accession>A0A914RND5</accession>
<evidence type="ECO:0000256" key="1">
    <source>
        <dbReference type="ARBA" id="ARBA00004138"/>
    </source>
</evidence>
<evidence type="ECO:0000313" key="7">
    <source>
        <dbReference type="Proteomes" id="UP000887564"/>
    </source>
</evidence>
<dbReference type="SUPFAM" id="SSF49562">
    <property type="entry name" value="C2 domain (Calcium/lipid-binding domain, CaLB)"/>
    <property type="match status" value="1"/>
</dbReference>
<evidence type="ECO:0000259" key="6">
    <source>
        <dbReference type="Pfam" id="PF11618"/>
    </source>
</evidence>
<evidence type="ECO:0000256" key="4">
    <source>
        <dbReference type="ARBA" id="ARBA00023069"/>
    </source>
</evidence>
<reference evidence="8" key="1">
    <citation type="submission" date="2022-11" db="UniProtKB">
        <authorList>
            <consortium name="WormBaseParasite"/>
        </authorList>
    </citation>
    <scope>IDENTIFICATION</scope>
</reference>
<dbReference type="WBParaSite" id="PEQ_0000800901-mRNA-1">
    <property type="protein sequence ID" value="PEQ_0000800901-mRNA-1"/>
    <property type="gene ID" value="PEQ_0000800901"/>
</dbReference>
<dbReference type="InterPro" id="IPR021656">
    <property type="entry name" value="C2-C2_1"/>
</dbReference>
<evidence type="ECO:0000256" key="3">
    <source>
        <dbReference type="ARBA" id="ARBA00023054"/>
    </source>
</evidence>
<proteinExistence type="inferred from homology"/>
<protein>
    <submittedName>
        <fullName evidence="8">RPGR-interacting protein 1 first C2 domain-containing protein</fullName>
    </submittedName>
</protein>
<dbReference type="GO" id="GO:0035869">
    <property type="term" value="C:ciliary transition zone"/>
    <property type="evidence" value="ECO:0007669"/>
    <property type="project" value="TreeGrafter"/>
</dbReference>
<comment type="similarity">
    <text evidence="2">Belongs to the RPGRIP1 family.</text>
</comment>
<dbReference type="Proteomes" id="UP000887564">
    <property type="component" value="Unplaced"/>
</dbReference>
<dbReference type="Gene3D" id="2.60.40.150">
    <property type="entry name" value="C2 domain"/>
    <property type="match status" value="1"/>
</dbReference>
<sequence>MKIFKQQIRISRATDTEISTNEIILHLTKVTLSESALHQLGSVQPAVFFAIEFFDFELQTTPMIKGPEAKLDFSTIYDVVVSNLFIHYMETEGISLEIYHPRGSGYELCA</sequence>
<keyword evidence="7" id="KW-1185">Reference proteome</keyword>
<evidence type="ECO:0000256" key="2">
    <source>
        <dbReference type="ARBA" id="ARBA00006042"/>
    </source>
</evidence>
<dbReference type="InterPro" id="IPR035892">
    <property type="entry name" value="C2_domain_sf"/>
</dbReference>
<dbReference type="InterPro" id="IPR031139">
    <property type="entry name" value="RPGRIP1_fam"/>
</dbReference>
<dbReference type="GO" id="GO:0005856">
    <property type="term" value="C:cytoskeleton"/>
    <property type="evidence" value="ECO:0007669"/>
    <property type="project" value="UniProtKB-ARBA"/>
</dbReference>
<dbReference type="Pfam" id="PF11618">
    <property type="entry name" value="C2-C2_1"/>
    <property type="match status" value="1"/>
</dbReference>
<name>A0A914RND5_PAREQ</name>
<comment type="subcellular location">
    <subcellularLocation>
        <location evidence="1">Cell projection</location>
        <location evidence="1">Cilium</location>
    </subcellularLocation>
</comment>
<keyword evidence="5" id="KW-0966">Cell projection</keyword>